<dbReference type="OrthoDB" id="10266980at2759"/>
<keyword evidence="2" id="KW-0472">Membrane</keyword>
<proteinExistence type="predicted"/>
<dbReference type="AlphaFoldDB" id="Q4RBB5"/>
<gene>
    <name evidence="3" type="ORF">GSTENG00036519001</name>
</gene>
<accession>Q4RBB5</accession>
<reference evidence="3" key="1">
    <citation type="journal article" date="2004" name="Nature">
        <title>Genome duplication in the teleost fish Tetraodon nigroviridis reveals the early vertebrate proto-karyotype.</title>
        <authorList>
            <person name="Jaillon O."/>
            <person name="Aury J.-M."/>
            <person name="Brunet F."/>
            <person name="Petit J.-L."/>
            <person name="Stange-Thomann N."/>
            <person name="Mauceli E."/>
            <person name="Bouneau L."/>
            <person name="Fischer C."/>
            <person name="Ozouf-Costaz C."/>
            <person name="Bernot A."/>
            <person name="Nicaud S."/>
            <person name="Jaffe D."/>
            <person name="Fisher S."/>
            <person name="Lutfalla G."/>
            <person name="Dossat C."/>
            <person name="Segurens B."/>
            <person name="Dasilva C."/>
            <person name="Salanoubat M."/>
            <person name="Levy M."/>
            <person name="Boudet N."/>
            <person name="Castellano S."/>
            <person name="Anthouard V."/>
            <person name="Jubin C."/>
            <person name="Castelli V."/>
            <person name="Katinka M."/>
            <person name="Vacherie B."/>
            <person name="Biemont C."/>
            <person name="Skalli Z."/>
            <person name="Cattolico L."/>
            <person name="Poulain J."/>
            <person name="De Berardinis V."/>
            <person name="Cruaud C."/>
            <person name="Duprat S."/>
            <person name="Brottier P."/>
            <person name="Coutanceau J.-P."/>
            <person name="Gouzy J."/>
            <person name="Parra G."/>
            <person name="Lardier G."/>
            <person name="Chapple C."/>
            <person name="McKernan K.J."/>
            <person name="McEwan P."/>
            <person name="Bosak S."/>
            <person name="Kellis M."/>
            <person name="Volff J.-N."/>
            <person name="Guigo R."/>
            <person name="Zody M.C."/>
            <person name="Mesirov J."/>
            <person name="Lindblad-Toh K."/>
            <person name="Birren B."/>
            <person name="Nusbaum C."/>
            <person name="Kahn D."/>
            <person name="Robinson-Rechavi M."/>
            <person name="Laudet V."/>
            <person name="Schachter V."/>
            <person name="Quetier F."/>
            <person name="Saurin W."/>
            <person name="Scarpelli C."/>
            <person name="Wincker P."/>
            <person name="Lander E.S."/>
            <person name="Weissenbach J."/>
            <person name="Roest Crollius H."/>
        </authorList>
    </citation>
    <scope>NUCLEOTIDE SEQUENCE [LARGE SCALE GENOMIC DNA]</scope>
</reference>
<sequence>LWRQGKGDYFQALLFLAELITPFVSLGKVLLQVWISRFVFIICYHRPVSHHAPPPAAAPSTGTTHTLLHNAQRRAPAALLPGLPGAALPVPLLGLQPVGASSSSSSSSSSGPMSCCVSRRFCSLPAGSASLPVIAVPLVAPWQCNLGGALLWPLNALLVRANLPARSSDAGLGTSGRRLKKTPQPAPRPVFCHVPAAPSKSADPE</sequence>
<organism evidence="3">
    <name type="scientific">Tetraodon nigroviridis</name>
    <name type="common">Spotted green pufferfish</name>
    <name type="synonym">Chelonodon nigroviridis</name>
    <dbReference type="NCBI Taxonomy" id="99883"/>
    <lineage>
        <taxon>Eukaryota</taxon>
        <taxon>Metazoa</taxon>
        <taxon>Chordata</taxon>
        <taxon>Craniata</taxon>
        <taxon>Vertebrata</taxon>
        <taxon>Euteleostomi</taxon>
        <taxon>Actinopterygii</taxon>
        <taxon>Neopterygii</taxon>
        <taxon>Teleostei</taxon>
        <taxon>Neoteleostei</taxon>
        <taxon>Acanthomorphata</taxon>
        <taxon>Eupercaria</taxon>
        <taxon>Tetraodontiformes</taxon>
        <taxon>Tetradontoidea</taxon>
        <taxon>Tetraodontidae</taxon>
        <taxon>Tetraodon</taxon>
    </lineage>
</organism>
<evidence type="ECO:0000256" key="2">
    <source>
        <dbReference type="SAM" id="Phobius"/>
    </source>
</evidence>
<keyword evidence="2" id="KW-1133">Transmembrane helix</keyword>
<feature type="transmembrane region" description="Helical" evidence="2">
    <location>
        <begin position="12"/>
        <end position="35"/>
    </location>
</feature>
<evidence type="ECO:0000313" key="3">
    <source>
        <dbReference type="EMBL" id="CAG14318.1"/>
    </source>
</evidence>
<protein>
    <submittedName>
        <fullName evidence="3">Chromosome undetermined SCAF21759, whole genome shotgun sequence</fullName>
    </submittedName>
</protein>
<reference evidence="3" key="2">
    <citation type="submission" date="2004-02" db="EMBL/GenBank/DDBJ databases">
        <authorList>
            <consortium name="Genoscope"/>
            <consortium name="Whitehead Institute Centre for Genome Research"/>
        </authorList>
    </citation>
    <scope>NUCLEOTIDE SEQUENCE</scope>
</reference>
<feature type="non-terminal residue" evidence="3">
    <location>
        <position position="1"/>
    </location>
</feature>
<keyword evidence="2" id="KW-0812">Transmembrane</keyword>
<evidence type="ECO:0000256" key="1">
    <source>
        <dbReference type="SAM" id="MobiDB-lite"/>
    </source>
</evidence>
<dbReference type="EMBL" id="CAAE01021759">
    <property type="protein sequence ID" value="CAG14318.1"/>
    <property type="molecule type" value="Genomic_DNA"/>
</dbReference>
<feature type="region of interest" description="Disordered" evidence="1">
    <location>
        <begin position="169"/>
        <end position="205"/>
    </location>
</feature>
<name>Q4RBB5_TETNG</name>
<dbReference type="KEGG" id="tng:GSTEN00036519G001"/>